<organism evidence="8 9">
    <name type="scientific">Apolygus lucorum</name>
    <name type="common">Small green plant bug</name>
    <name type="synonym">Lygocoris lucorum</name>
    <dbReference type="NCBI Taxonomy" id="248454"/>
    <lineage>
        <taxon>Eukaryota</taxon>
        <taxon>Metazoa</taxon>
        <taxon>Ecdysozoa</taxon>
        <taxon>Arthropoda</taxon>
        <taxon>Hexapoda</taxon>
        <taxon>Insecta</taxon>
        <taxon>Pterygota</taxon>
        <taxon>Neoptera</taxon>
        <taxon>Paraneoptera</taxon>
        <taxon>Hemiptera</taxon>
        <taxon>Heteroptera</taxon>
        <taxon>Panheteroptera</taxon>
        <taxon>Cimicomorpha</taxon>
        <taxon>Miridae</taxon>
        <taxon>Mirini</taxon>
        <taxon>Apolygus</taxon>
    </lineage>
</organism>
<evidence type="ECO:0000256" key="2">
    <source>
        <dbReference type="ARBA" id="ARBA00036631"/>
    </source>
</evidence>
<comment type="catalytic activity">
    <reaction evidence="2">
        <text>a 1,2-diacyl-sn-glycero-3-phospho-(1D-myo-inositol-3-phosphate) + H2O = a 1,2-diacyl-sn-glycero-3-phospho-(1D-myo-inositol) + phosphate</text>
        <dbReference type="Rhea" id="RHEA:12316"/>
        <dbReference type="ChEBI" id="CHEBI:15377"/>
        <dbReference type="ChEBI" id="CHEBI:43474"/>
        <dbReference type="ChEBI" id="CHEBI:57880"/>
        <dbReference type="ChEBI" id="CHEBI:58088"/>
        <dbReference type="EC" id="3.1.3.64"/>
    </reaction>
    <physiologicalReaction direction="left-to-right" evidence="2">
        <dbReference type="Rhea" id="RHEA:12317"/>
    </physiologicalReaction>
</comment>
<protein>
    <recommendedName>
        <fullName evidence="4">Phosphatidylinositol-3-phosphatase SAC1</fullName>
        <ecNumber evidence="1">3.1.3.64</ecNumber>
    </recommendedName>
    <alternativeName>
        <fullName evidence="6">Phosphatidylinositol-4-phosphate phosphatase</fullName>
    </alternativeName>
    <alternativeName>
        <fullName evidence="5">Suppressor of actin mutations 1-like protein</fullName>
    </alternativeName>
</protein>
<dbReference type="EMBL" id="WIXP02000006">
    <property type="protein sequence ID" value="KAF6208788.1"/>
    <property type="molecule type" value="Genomic_DNA"/>
</dbReference>
<comment type="caution">
    <text evidence="8">The sequence shown here is derived from an EMBL/GenBank/DDBJ whole genome shotgun (WGS) entry which is preliminary data.</text>
</comment>
<evidence type="ECO:0000259" key="7">
    <source>
        <dbReference type="PROSITE" id="PS50275"/>
    </source>
</evidence>
<dbReference type="OrthoDB" id="405996at2759"/>
<dbReference type="Proteomes" id="UP000466442">
    <property type="component" value="Unassembled WGS sequence"/>
</dbReference>
<dbReference type="EC" id="3.1.3.64" evidence="1"/>
<evidence type="ECO:0000256" key="6">
    <source>
        <dbReference type="ARBA" id="ARBA00041911"/>
    </source>
</evidence>
<dbReference type="PANTHER" id="PTHR45662">
    <property type="entry name" value="PHOSPHATIDYLINOSITIDE PHOSPHATASE SAC1"/>
    <property type="match status" value="1"/>
</dbReference>
<comment type="catalytic activity">
    <reaction evidence="3">
        <text>a 1,2-diacyl-sn-glycero-3-phospho-(1D-myo-inositol 4-phosphate) + H2O = a 1,2-diacyl-sn-glycero-3-phospho-(1D-myo-inositol) + phosphate</text>
        <dbReference type="Rhea" id="RHEA:55652"/>
        <dbReference type="ChEBI" id="CHEBI:15377"/>
        <dbReference type="ChEBI" id="CHEBI:43474"/>
        <dbReference type="ChEBI" id="CHEBI:57880"/>
        <dbReference type="ChEBI" id="CHEBI:58178"/>
    </reaction>
    <physiologicalReaction direction="left-to-right" evidence="3">
        <dbReference type="Rhea" id="RHEA:55653"/>
    </physiologicalReaction>
</comment>
<evidence type="ECO:0000313" key="9">
    <source>
        <dbReference type="Proteomes" id="UP000466442"/>
    </source>
</evidence>
<gene>
    <name evidence="8" type="ORF">GE061_014528</name>
</gene>
<dbReference type="GO" id="GO:0043812">
    <property type="term" value="F:phosphatidylinositol-4-phosphate phosphatase activity"/>
    <property type="evidence" value="ECO:0007669"/>
    <property type="project" value="TreeGrafter"/>
</dbReference>
<sequence>MGSESKVRFGTPPPELSPRLDLFKTVKKIYVKPSTLSPGEALVIDRSTEDIALEYLTNIPTPSTRIPIFGVMGIVRMIPCKYLVVIEEKTRVGPDIGTTKSNFLSNTWRVEKVNMLPVAPGKRRMSSKKARLNDHYELTMLEIFNSKTFYFSYDVDLSHSLKRISQMDSNSRKTTGVLLWVNKMFIWNFPILIPFLKLESAHQYVVPVVNGFVGSSLVRVKNVRVHLSIISRRRRSRSGKRYFCRGINKKGYCANFVESEMIVEIGRTMIGFLMTRGSLPFYWTQWPDMSFVPKPHILYGEANDSAFMKHASELIKEYGALYMIDMVNEHRLPKQYKEFNNFLRLCVEESRHANNITLLKINLFNLNWAKESLHDFEVYSALRNILSTVLIRSVTRQTQKGIFHICSMDGTDMTDIMQFSLAKIALLEVLLYAEYSGLGTQVTKDPKLLYDELLPELSRLWLENSNSLAIYYVGTKSLRAEFYSTNILKKMLSLKDRRIQFQRWMINNFKDGDANDCIQVLTTDSSVETIPDDSVSGYQRIVIQHLTKFTRNVILPFSVAYAFSHFILLARNGSPSLCLLQWVLAVFYSTYLLLKNLTNFVNIPKLTPKPSITRRPSDWYFN</sequence>
<dbReference type="InterPro" id="IPR002013">
    <property type="entry name" value="SAC_dom"/>
</dbReference>
<proteinExistence type="predicted"/>
<evidence type="ECO:0000256" key="5">
    <source>
        <dbReference type="ARBA" id="ARBA00041396"/>
    </source>
</evidence>
<dbReference type="Pfam" id="PF02383">
    <property type="entry name" value="Syja_N"/>
    <property type="match status" value="1"/>
</dbReference>
<evidence type="ECO:0000256" key="1">
    <source>
        <dbReference type="ARBA" id="ARBA00013038"/>
    </source>
</evidence>
<dbReference type="AlphaFoldDB" id="A0A8S9XKK6"/>
<feature type="domain" description="SAC" evidence="7">
    <location>
        <begin position="140"/>
        <end position="474"/>
    </location>
</feature>
<dbReference type="GO" id="GO:0004438">
    <property type="term" value="F:phosphatidylinositol-3-phosphate phosphatase activity"/>
    <property type="evidence" value="ECO:0007669"/>
    <property type="project" value="UniProtKB-EC"/>
</dbReference>
<dbReference type="PANTHER" id="PTHR45662:SF2">
    <property type="entry name" value="PHOSPHATIDYLINOSITOL-3-PHOSPHATASE SAC1"/>
    <property type="match status" value="1"/>
</dbReference>
<keyword evidence="9" id="KW-1185">Reference proteome</keyword>
<dbReference type="PROSITE" id="PS50275">
    <property type="entry name" value="SAC"/>
    <property type="match status" value="1"/>
</dbReference>
<dbReference type="GO" id="GO:0046856">
    <property type="term" value="P:phosphatidylinositol dephosphorylation"/>
    <property type="evidence" value="ECO:0007669"/>
    <property type="project" value="TreeGrafter"/>
</dbReference>
<accession>A0A8S9XKK6</accession>
<dbReference type="GO" id="GO:0005783">
    <property type="term" value="C:endoplasmic reticulum"/>
    <property type="evidence" value="ECO:0007669"/>
    <property type="project" value="TreeGrafter"/>
</dbReference>
<evidence type="ECO:0000256" key="4">
    <source>
        <dbReference type="ARBA" id="ARBA00040795"/>
    </source>
</evidence>
<reference evidence="8" key="1">
    <citation type="journal article" date="2021" name="Mol. Ecol. Resour.">
        <title>Apolygus lucorum genome provides insights into omnivorousness and mesophyll feeding.</title>
        <authorList>
            <person name="Liu Y."/>
            <person name="Liu H."/>
            <person name="Wang H."/>
            <person name="Huang T."/>
            <person name="Liu B."/>
            <person name="Yang B."/>
            <person name="Yin L."/>
            <person name="Li B."/>
            <person name="Zhang Y."/>
            <person name="Zhang S."/>
            <person name="Jiang F."/>
            <person name="Zhang X."/>
            <person name="Ren Y."/>
            <person name="Wang B."/>
            <person name="Wang S."/>
            <person name="Lu Y."/>
            <person name="Wu K."/>
            <person name="Fan W."/>
            <person name="Wang G."/>
        </authorList>
    </citation>
    <scope>NUCLEOTIDE SEQUENCE</scope>
    <source>
        <strain evidence="8">12Hb</strain>
    </source>
</reference>
<evidence type="ECO:0000256" key="3">
    <source>
        <dbReference type="ARBA" id="ARBA00036807"/>
    </source>
</evidence>
<name>A0A8S9XKK6_APOLU</name>
<evidence type="ECO:0000313" key="8">
    <source>
        <dbReference type="EMBL" id="KAF6208788.1"/>
    </source>
</evidence>